<comment type="subcellular location">
    <subcellularLocation>
        <location evidence="1">Membrane</location>
        <topology evidence="1">Multi-pass membrane protein</topology>
    </subcellularLocation>
</comment>
<keyword evidence="5 13" id="KW-1133">Transmembrane helix</keyword>
<dbReference type="GO" id="GO:0016020">
    <property type="term" value="C:membrane"/>
    <property type="evidence" value="ECO:0007669"/>
    <property type="project" value="UniProtKB-SubCell"/>
</dbReference>
<dbReference type="GO" id="GO:0052650">
    <property type="term" value="F:all-trans-retinol dehydrogenase (NADP+) activity"/>
    <property type="evidence" value="ECO:0007669"/>
    <property type="project" value="UniProtKB-ARBA"/>
</dbReference>
<evidence type="ECO:0000256" key="5">
    <source>
        <dbReference type="ARBA" id="ARBA00022989"/>
    </source>
</evidence>
<evidence type="ECO:0000256" key="6">
    <source>
        <dbReference type="ARBA" id="ARBA00023002"/>
    </source>
</evidence>
<organism evidence="15 16">
    <name type="scientific">Trichoglossum hirsutum</name>
    <dbReference type="NCBI Taxonomy" id="265104"/>
    <lineage>
        <taxon>Eukaryota</taxon>
        <taxon>Fungi</taxon>
        <taxon>Dikarya</taxon>
        <taxon>Ascomycota</taxon>
        <taxon>Pezizomycotina</taxon>
        <taxon>Geoglossomycetes</taxon>
        <taxon>Geoglossales</taxon>
        <taxon>Geoglossaceae</taxon>
        <taxon>Trichoglossum</taxon>
    </lineage>
</organism>
<dbReference type="EMBL" id="JAGHQM010000365">
    <property type="protein sequence ID" value="KAH0562350.1"/>
    <property type="molecule type" value="Genomic_DNA"/>
</dbReference>
<dbReference type="InterPro" id="IPR002347">
    <property type="entry name" value="SDR_fam"/>
</dbReference>
<accession>A0A9P8LE02</accession>
<dbReference type="Gene3D" id="3.40.50.720">
    <property type="entry name" value="NAD(P)-binding Rossmann-like Domain"/>
    <property type="match status" value="1"/>
</dbReference>
<evidence type="ECO:0000256" key="4">
    <source>
        <dbReference type="ARBA" id="ARBA00022857"/>
    </source>
</evidence>
<evidence type="ECO:0000313" key="16">
    <source>
        <dbReference type="Proteomes" id="UP000750711"/>
    </source>
</evidence>
<keyword evidence="16" id="KW-1185">Reference proteome</keyword>
<gene>
    <name evidence="15" type="ORF">GP486_002952</name>
</gene>
<dbReference type="PRINTS" id="PR00080">
    <property type="entry name" value="SDRFAMILY"/>
</dbReference>
<evidence type="ECO:0000256" key="12">
    <source>
        <dbReference type="RuleBase" id="RU000363"/>
    </source>
</evidence>
<dbReference type="InterPro" id="IPR036291">
    <property type="entry name" value="NAD(P)-bd_dom_sf"/>
</dbReference>
<dbReference type="PANTHER" id="PTHR24322">
    <property type="entry name" value="PKSB"/>
    <property type="match status" value="1"/>
</dbReference>
<evidence type="ECO:0000313" key="15">
    <source>
        <dbReference type="EMBL" id="KAH0562350.1"/>
    </source>
</evidence>
<dbReference type="Pfam" id="PF00106">
    <property type="entry name" value="adh_short"/>
    <property type="match status" value="1"/>
</dbReference>
<evidence type="ECO:0000256" key="7">
    <source>
        <dbReference type="ARBA" id="ARBA00023098"/>
    </source>
</evidence>
<dbReference type="PRINTS" id="PR00081">
    <property type="entry name" value="GDHRDH"/>
</dbReference>
<evidence type="ECO:0000259" key="14">
    <source>
        <dbReference type="SMART" id="SM00822"/>
    </source>
</evidence>
<keyword evidence="4" id="KW-0521">NADP</keyword>
<keyword evidence="3 13" id="KW-0812">Transmembrane</keyword>
<evidence type="ECO:0000256" key="13">
    <source>
        <dbReference type="SAM" id="Phobius"/>
    </source>
</evidence>
<protein>
    <recommendedName>
        <fullName evidence="10">Short-chain dehydrogenase/reductase 3</fullName>
    </recommendedName>
    <alternativeName>
        <fullName evidence="11">Retinal short-chain dehydrogenase/reductase 1</fullName>
    </alternativeName>
</protein>
<feature type="domain" description="Ketoreductase" evidence="14">
    <location>
        <begin position="89"/>
        <end position="258"/>
    </location>
</feature>
<dbReference type="AlphaFoldDB" id="A0A9P8LE02"/>
<proteinExistence type="inferred from homology"/>
<evidence type="ECO:0000256" key="10">
    <source>
        <dbReference type="ARBA" id="ARBA00068717"/>
    </source>
</evidence>
<comment type="caution">
    <text evidence="15">The sequence shown here is derived from an EMBL/GenBank/DDBJ whole genome shotgun (WGS) entry which is preliminary data.</text>
</comment>
<dbReference type="FunFam" id="3.40.50.720:FF:000131">
    <property type="entry name" value="Short-chain dehydrogenase/reductase 3"/>
    <property type="match status" value="1"/>
</dbReference>
<sequence>MSDPAIPDRPWHNPLTIDLLHKVLNTTFFHPFVAWIIPLCLRAQVTPYEHPAMLITVSWATLLTLLFFLSILNRRIAYGKPREVDLNDEVIVITGGASGLGLLIAEVYGLRGASVAVLDVRELEVGEARGVEFYKCDVGDREQVERVAKEIEEDFSCDAKQLGTPTILINNAAIAHGKSILDLSHEEIERTFRVNLLSHFHTIKTFLPGMIRENRGTVVTMSSVLAHLGCRNLSDYTSSKSALLALHASLTAELLHTHQKTIKTLLVTPGQITTPLFAGIKTPAPFLAPVLEPVDVAKEVIKAIDSGEGGVIAMPLYARWLPWMGVLPAGLHSVLRWWSGVDVAVEGFVGRNGEEQTEKGKEKEETRYFEG</sequence>
<evidence type="ECO:0000256" key="3">
    <source>
        <dbReference type="ARBA" id="ARBA00022692"/>
    </source>
</evidence>
<name>A0A9P8LE02_9PEZI</name>
<reference evidence="15" key="1">
    <citation type="submission" date="2021-03" db="EMBL/GenBank/DDBJ databases">
        <title>Comparative genomics and phylogenomic investigation of the class Geoglossomycetes provide insights into ecological specialization and systematics.</title>
        <authorList>
            <person name="Melie T."/>
            <person name="Pirro S."/>
            <person name="Miller A.N."/>
            <person name="Quandt A."/>
        </authorList>
    </citation>
    <scope>NUCLEOTIDE SEQUENCE</scope>
    <source>
        <strain evidence="15">CAQ_001_2017</strain>
    </source>
</reference>
<dbReference type="CDD" id="cd05339">
    <property type="entry name" value="17beta-HSDXI-like_SDR_c"/>
    <property type="match status" value="1"/>
</dbReference>
<feature type="transmembrane region" description="Helical" evidence="13">
    <location>
        <begin position="52"/>
        <end position="72"/>
    </location>
</feature>
<comment type="function">
    <text evidence="9">Catalyzes the reduction of all-trans-retinal to all-trans-retinol in the presence of NADPH.</text>
</comment>
<evidence type="ECO:0000256" key="11">
    <source>
        <dbReference type="ARBA" id="ARBA00082544"/>
    </source>
</evidence>
<keyword evidence="8 13" id="KW-0472">Membrane</keyword>
<evidence type="ECO:0000256" key="9">
    <source>
        <dbReference type="ARBA" id="ARBA00059620"/>
    </source>
</evidence>
<evidence type="ECO:0000256" key="1">
    <source>
        <dbReference type="ARBA" id="ARBA00004141"/>
    </source>
</evidence>
<keyword evidence="6" id="KW-0560">Oxidoreductase</keyword>
<dbReference type="PANTHER" id="PTHR24322:SF736">
    <property type="entry name" value="RETINOL DEHYDROGENASE 10"/>
    <property type="match status" value="1"/>
</dbReference>
<dbReference type="InterPro" id="IPR057326">
    <property type="entry name" value="KR_dom"/>
</dbReference>
<dbReference type="SMART" id="SM00822">
    <property type="entry name" value="PKS_KR"/>
    <property type="match status" value="1"/>
</dbReference>
<evidence type="ECO:0000256" key="2">
    <source>
        <dbReference type="ARBA" id="ARBA00006484"/>
    </source>
</evidence>
<dbReference type="Proteomes" id="UP000750711">
    <property type="component" value="Unassembled WGS sequence"/>
</dbReference>
<evidence type="ECO:0000256" key="8">
    <source>
        <dbReference type="ARBA" id="ARBA00023136"/>
    </source>
</evidence>
<comment type="similarity">
    <text evidence="2 12">Belongs to the short-chain dehydrogenases/reductases (SDR) family.</text>
</comment>
<dbReference type="SUPFAM" id="SSF51735">
    <property type="entry name" value="NAD(P)-binding Rossmann-fold domains"/>
    <property type="match status" value="1"/>
</dbReference>
<keyword evidence="7" id="KW-0443">Lipid metabolism</keyword>